<feature type="region of interest" description="Disordered" evidence="1">
    <location>
        <begin position="53"/>
        <end position="377"/>
    </location>
</feature>
<feature type="compositionally biased region" description="Low complexity" evidence="1">
    <location>
        <begin position="288"/>
        <end position="306"/>
    </location>
</feature>
<dbReference type="InParanoid" id="A0A1Z5SMG7"/>
<gene>
    <name evidence="2" type="ORF">BTJ68_15056</name>
</gene>
<feature type="compositionally biased region" description="Polar residues" evidence="1">
    <location>
        <begin position="257"/>
        <end position="284"/>
    </location>
</feature>
<feature type="compositionally biased region" description="Low complexity" evidence="1">
    <location>
        <begin position="168"/>
        <end position="182"/>
    </location>
</feature>
<dbReference type="EMBL" id="MUNK01000421">
    <property type="protein sequence ID" value="OTA21495.1"/>
    <property type="molecule type" value="Genomic_DNA"/>
</dbReference>
<accession>A0A1Z5SMG7</accession>
<evidence type="ECO:0000313" key="3">
    <source>
        <dbReference type="Proteomes" id="UP000194280"/>
    </source>
</evidence>
<proteinExistence type="predicted"/>
<comment type="caution">
    <text evidence="2">The sequence shown here is derived from an EMBL/GenBank/DDBJ whole genome shotgun (WGS) entry which is preliminary data.</text>
</comment>
<sequence length="377" mass="37733">MLKQFHYIDENGKDQGITFELRGRKRKPQETSTLVLKAVLGLGMGGSSSRYGGFGSESGGFPSASYGGSSRAVYGDGGGFGGEAEEDYDEGQRRGGDRFEEYDEFDDGGAQAPPARRKADPPKVDLFDFGDDEPVAPSNGTASSSAAAVLSPPVAGGDDDDFDDFQSATPAPAAAPAPAQQTLPKPNYSSIPPPASTATTNSSTQFAQPSPQPGSQKADFSNLFATKSPTGSAAGTPAAMSAFSPPAQQQQPKPSGYQPSGPNYFTSVQTQAGSSAGTPTSGVMSPTGGAQPGAAAKKPAGGDAFASLLAGSGSKKNAPAGKGPSMADMAKQKSQAGLYGANAPAAGAPMASPSPATQQGGGQKPNTGSSGMDDLLG</sequence>
<feature type="compositionally biased region" description="Basic and acidic residues" evidence="1">
    <location>
        <begin position="90"/>
        <end position="99"/>
    </location>
</feature>
<organism evidence="2 3">
    <name type="scientific">Hortaea werneckii EXF-2000</name>
    <dbReference type="NCBI Taxonomy" id="1157616"/>
    <lineage>
        <taxon>Eukaryota</taxon>
        <taxon>Fungi</taxon>
        <taxon>Dikarya</taxon>
        <taxon>Ascomycota</taxon>
        <taxon>Pezizomycotina</taxon>
        <taxon>Dothideomycetes</taxon>
        <taxon>Dothideomycetidae</taxon>
        <taxon>Mycosphaerellales</taxon>
        <taxon>Teratosphaeriaceae</taxon>
        <taxon>Hortaea</taxon>
    </lineage>
</organism>
<feature type="compositionally biased region" description="Basic and acidic residues" evidence="1">
    <location>
        <begin position="117"/>
        <end position="126"/>
    </location>
</feature>
<protein>
    <recommendedName>
        <fullName evidence="4">ENTH domain-containing protein</fullName>
    </recommendedName>
</protein>
<name>A0A1Z5SMG7_HORWE</name>
<reference evidence="2 3" key="1">
    <citation type="submission" date="2017-01" db="EMBL/GenBank/DDBJ databases">
        <title>The recent genome duplication of the halophilic yeast Hortaea werneckii: insights from long-read sequencing.</title>
        <authorList>
            <person name="Sinha S."/>
            <person name="Flibotte S."/>
            <person name="Neira M."/>
            <person name="Lenassi M."/>
            <person name="Gostincar C."/>
            <person name="Stajich J.E."/>
            <person name="Nislow C.E."/>
        </authorList>
    </citation>
    <scope>NUCLEOTIDE SEQUENCE [LARGE SCALE GENOMIC DNA]</scope>
    <source>
        <strain evidence="2 3">EXF-2000</strain>
    </source>
</reference>
<dbReference type="AlphaFoldDB" id="A0A1Z5SMG7"/>
<feature type="compositionally biased region" description="Low complexity" evidence="1">
    <location>
        <begin position="142"/>
        <end position="155"/>
    </location>
</feature>
<feature type="compositionally biased region" description="Low complexity" evidence="1">
    <location>
        <begin position="340"/>
        <end position="356"/>
    </location>
</feature>
<dbReference type="VEuPathDB" id="FungiDB:BTJ68_15056"/>
<evidence type="ECO:0000256" key="1">
    <source>
        <dbReference type="SAM" id="MobiDB-lite"/>
    </source>
</evidence>
<evidence type="ECO:0008006" key="4">
    <source>
        <dbReference type="Google" id="ProtNLM"/>
    </source>
</evidence>
<feature type="compositionally biased region" description="Polar residues" evidence="1">
    <location>
        <begin position="205"/>
        <end position="233"/>
    </location>
</feature>
<dbReference type="Proteomes" id="UP000194280">
    <property type="component" value="Unassembled WGS sequence"/>
</dbReference>
<dbReference type="OrthoDB" id="4033880at2759"/>
<dbReference type="STRING" id="1157616.A0A1Z5SMG7"/>
<feature type="compositionally biased region" description="Low complexity" evidence="1">
    <location>
        <begin position="237"/>
        <end position="255"/>
    </location>
</feature>
<keyword evidence="3" id="KW-1185">Reference proteome</keyword>
<evidence type="ECO:0000313" key="2">
    <source>
        <dbReference type="EMBL" id="OTA21495.1"/>
    </source>
</evidence>